<evidence type="ECO:0000313" key="1">
    <source>
        <dbReference type="EMBL" id="GEU75981.1"/>
    </source>
</evidence>
<organism evidence="1">
    <name type="scientific">Tanacetum cinerariifolium</name>
    <name type="common">Dalmatian daisy</name>
    <name type="synonym">Chrysanthemum cinerariifolium</name>
    <dbReference type="NCBI Taxonomy" id="118510"/>
    <lineage>
        <taxon>Eukaryota</taxon>
        <taxon>Viridiplantae</taxon>
        <taxon>Streptophyta</taxon>
        <taxon>Embryophyta</taxon>
        <taxon>Tracheophyta</taxon>
        <taxon>Spermatophyta</taxon>
        <taxon>Magnoliopsida</taxon>
        <taxon>eudicotyledons</taxon>
        <taxon>Gunneridae</taxon>
        <taxon>Pentapetalae</taxon>
        <taxon>asterids</taxon>
        <taxon>campanulids</taxon>
        <taxon>Asterales</taxon>
        <taxon>Asteraceae</taxon>
        <taxon>Asteroideae</taxon>
        <taxon>Anthemideae</taxon>
        <taxon>Anthemidinae</taxon>
        <taxon>Tanacetum</taxon>
    </lineage>
</organism>
<reference evidence="1" key="1">
    <citation type="journal article" date="2019" name="Sci. Rep.">
        <title>Draft genome of Tanacetum cinerariifolium, the natural source of mosquito coil.</title>
        <authorList>
            <person name="Yamashiro T."/>
            <person name="Shiraishi A."/>
            <person name="Satake H."/>
            <person name="Nakayama K."/>
        </authorList>
    </citation>
    <scope>NUCLEOTIDE SEQUENCE</scope>
</reference>
<name>A0A6L2MPR3_TANCI</name>
<dbReference type="EMBL" id="BKCJ010007188">
    <property type="protein sequence ID" value="GEU75981.1"/>
    <property type="molecule type" value="Genomic_DNA"/>
</dbReference>
<accession>A0A6L2MPR3</accession>
<protein>
    <submittedName>
        <fullName evidence="1">Uncharacterized protein</fullName>
    </submittedName>
</protein>
<proteinExistence type="predicted"/>
<gene>
    <name evidence="1" type="ORF">Tci_047959</name>
</gene>
<dbReference type="AlphaFoldDB" id="A0A6L2MPR3"/>
<sequence>MSIFAVIFQLAENAMDAGGDMFDLIGDVDPTNEDGDIRMGDSTSVSASLDGEIFSREKKCQESNIGDSDNTEDGGHHKKVRGIVRLKDLLVKSSKRLEEVFFGEAGK</sequence>
<comment type="caution">
    <text evidence="1">The sequence shown here is derived from an EMBL/GenBank/DDBJ whole genome shotgun (WGS) entry which is preliminary data.</text>
</comment>